<accession>A0A4Z0MJI9</accession>
<evidence type="ECO:0000256" key="2">
    <source>
        <dbReference type="ARBA" id="ARBA00023136"/>
    </source>
</evidence>
<gene>
    <name evidence="7" type="ORF">EU557_15800</name>
</gene>
<feature type="region of interest" description="Disordered" evidence="4">
    <location>
        <begin position="107"/>
        <end position="205"/>
    </location>
</feature>
<dbReference type="Proteomes" id="UP000298284">
    <property type="component" value="Unassembled WGS sequence"/>
</dbReference>
<protein>
    <submittedName>
        <fullName evidence="7">DUF4974 domain-containing protein</fullName>
    </submittedName>
</protein>
<comment type="caution">
    <text evidence="7">The sequence shown here is derived from an EMBL/GenBank/DDBJ whole genome shotgun (WGS) entry which is preliminary data.</text>
</comment>
<feature type="chain" id="PRO_5021341318" evidence="5">
    <location>
        <begin position="23"/>
        <end position="584"/>
    </location>
</feature>
<dbReference type="RefSeq" id="WP_135531427.1">
    <property type="nucleotide sequence ID" value="NZ_SRKZ01000004.1"/>
</dbReference>
<dbReference type="Gene3D" id="3.55.50.30">
    <property type="match status" value="1"/>
</dbReference>
<dbReference type="InterPro" id="IPR011662">
    <property type="entry name" value="Secretin/TonB_short_N"/>
</dbReference>
<keyword evidence="3" id="KW-0998">Cell outer membrane</keyword>
<dbReference type="AlphaFoldDB" id="A0A4Z0MJI9"/>
<feature type="compositionally biased region" description="Low complexity" evidence="4">
    <location>
        <begin position="107"/>
        <end position="117"/>
    </location>
</feature>
<evidence type="ECO:0000256" key="4">
    <source>
        <dbReference type="SAM" id="MobiDB-lite"/>
    </source>
</evidence>
<evidence type="ECO:0000313" key="8">
    <source>
        <dbReference type="Proteomes" id="UP000298284"/>
    </source>
</evidence>
<dbReference type="InterPro" id="IPR032508">
    <property type="entry name" value="FecR_C"/>
</dbReference>
<dbReference type="GO" id="GO:0019867">
    <property type="term" value="C:outer membrane"/>
    <property type="evidence" value="ECO:0007669"/>
    <property type="project" value="InterPro"/>
</dbReference>
<name>A0A4Z0MJI9_9BACT</name>
<dbReference type="Pfam" id="PF16344">
    <property type="entry name" value="FecR_C"/>
    <property type="match status" value="1"/>
</dbReference>
<feature type="signal peptide" evidence="5">
    <location>
        <begin position="1"/>
        <end position="22"/>
    </location>
</feature>
<evidence type="ECO:0000259" key="6">
    <source>
        <dbReference type="SMART" id="SM00965"/>
    </source>
</evidence>
<feature type="compositionally biased region" description="Low complexity" evidence="4">
    <location>
        <begin position="153"/>
        <end position="186"/>
    </location>
</feature>
<evidence type="ECO:0000256" key="1">
    <source>
        <dbReference type="ARBA" id="ARBA00022448"/>
    </source>
</evidence>
<feature type="domain" description="Secretin/TonB short N-terminal" evidence="6">
    <location>
        <begin position="56"/>
        <end position="107"/>
    </location>
</feature>
<dbReference type="EMBL" id="SRKZ01000004">
    <property type="protein sequence ID" value="TGD79681.1"/>
    <property type="molecule type" value="Genomic_DNA"/>
</dbReference>
<keyword evidence="5" id="KW-0732">Signal</keyword>
<sequence>MRNRICLALGVFCTLAGTPSFAQVRTGSVMERKVTVTFNQAPLESVLRTLHRQYGVRISYSNTALNLRQPVTLSVQNQPLRAVLDQLLRDKNIGYELVGDQIVLHPAPAKPRSAPKPTTGVPTISKAATDRAAGNEPATPTARPNKAAASQNKQPATAQKPTAAPTTATTHPKPTDPKAPAANDAPPATPISKPAAGPQVDSAATVKAAQLQDSVATAVEAPADNRPTYTKKAQVSFFGPLGSNGLRSGQTVNTLSLNVLGGYATGVEGFEAAGLINVDRDTVSGVQVAGLANVVGRHLNGFQGAGLLNVLGGEGKGWQAAGLSNIATRPIAGVQTAGLFNYAGPAKAPVTGLATEAAAPTSASPKTLQAAGLFNLSLHEVHGTQVAGLLNAAGTVHGLQLAGLVNIADSVDGVSIAPFNLVRHGYHRFEVTNSETWPVGASLKLGGSAAFYTFFAGAYDGFGSGQRRWALGYGVGTEVLARHRISVNLDAVSLHVNEEQQGWTPDLNLHNQLRLLVGIAPLRAGGHLRIVGGPTVSVLVTQRFDTAEQRVYSNLSSGRKLWLDEGSSRTRVLGWVGYSVGLRF</sequence>
<dbReference type="SMART" id="SM00965">
    <property type="entry name" value="STN"/>
    <property type="match status" value="1"/>
</dbReference>
<keyword evidence="1" id="KW-0813">Transport</keyword>
<keyword evidence="2" id="KW-0472">Membrane</keyword>
<reference evidence="7 8" key="1">
    <citation type="submission" date="2019-04" db="EMBL/GenBank/DDBJ databases">
        <authorList>
            <person name="Feng G."/>
            <person name="Zhang J."/>
            <person name="Zhu H."/>
        </authorList>
    </citation>
    <scope>NUCLEOTIDE SEQUENCE [LARGE SCALE GENOMIC DNA]</scope>
    <source>
        <strain evidence="7 8">JCM 19491</strain>
    </source>
</reference>
<evidence type="ECO:0000256" key="3">
    <source>
        <dbReference type="ARBA" id="ARBA00023237"/>
    </source>
</evidence>
<keyword evidence="8" id="KW-1185">Reference proteome</keyword>
<evidence type="ECO:0000313" key="7">
    <source>
        <dbReference type="EMBL" id="TGD79681.1"/>
    </source>
</evidence>
<evidence type="ECO:0000256" key="5">
    <source>
        <dbReference type="SAM" id="SignalP"/>
    </source>
</evidence>
<proteinExistence type="predicted"/>
<dbReference type="OrthoDB" id="5505971at2"/>
<organism evidence="7 8">
    <name type="scientific">Hymenobacter wooponensis</name>
    <dbReference type="NCBI Taxonomy" id="1525360"/>
    <lineage>
        <taxon>Bacteria</taxon>
        <taxon>Pseudomonadati</taxon>
        <taxon>Bacteroidota</taxon>
        <taxon>Cytophagia</taxon>
        <taxon>Cytophagales</taxon>
        <taxon>Hymenobacteraceae</taxon>
        <taxon>Hymenobacter</taxon>
    </lineage>
</organism>